<dbReference type="HAMAP" id="MF_01396">
    <property type="entry name" value="ATP_synth_c_bact"/>
    <property type="match status" value="2"/>
</dbReference>
<dbReference type="InterPro" id="IPR000454">
    <property type="entry name" value="ATP_synth_F0_csu"/>
</dbReference>
<dbReference type="SUPFAM" id="SSF81333">
    <property type="entry name" value="F1F0 ATP synthase subunit C"/>
    <property type="match status" value="2"/>
</dbReference>
<keyword evidence="9 13" id="KW-0406">Ion transport</keyword>
<feature type="transmembrane region" description="Helical" evidence="13">
    <location>
        <begin position="149"/>
        <end position="174"/>
    </location>
</feature>
<keyword evidence="11 13" id="KW-0472">Membrane</keyword>
<evidence type="ECO:0000256" key="11">
    <source>
        <dbReference type="ARBA" id="ARBA00023136"/>
    </source>
</evidence>
<evidence type="ECO:0000256" key="6">
    <source>
        <dbReference type="ARBA" id="ARBA00022692"/>
    </source>
</evidence>
<dbReference type="GO" id="GO:0005886">
    <property type="term" value="C:plasma membrane"/>
    <property type="evidence" value="ECO:0007669"/>
    <property type="project" value="UniProtKB-SubCell"/>
</dbReference>
<feature type="site" description="Reversibly protonated during proton transport" evidence="13">
    <location>
        <position position="75"/>
    </location>
</feature>
<keyword evidence="4 13" id="KW-1003">Cell membrane</keyword>
<keyword evidence="16" id="KW-1185">Reference proteome</keyword>
<evidence type="ECO:0000256" key="10">
    <source>
        <dbReference type="ARBA" id="ARBA00023121"/>
    </source>
</evidence>
<comment type="function">
    <text evidence="13">Key component of the F(0) channel; it plays a direct role in translocation across the membrane. A homomeric c-ring of between 10-14 subunits forms the central stalk rotor element with the F(1) delta and epsilon subunits.</text>
</comment>
<keyword evidence="5 13" id="KW-0138">CF(0)</keyword>
<evidence type="ECO:0000313" key="15">
    <source>
        <dbReference type="EMBL" id="QSQ09085.1"/>
    </source>
</evidence>
<evidence type="ECO:0000256" key="4">
    <source>
        <dbReference type="ARBA" id="ARBA00022475"/>
    </source>
</evidence>
<dbReference type="RefSeq" id="WP_241754964.1">
    <property type="nucleotide sequence ID" value="NZ_CP059066.1"/>
</dbReference>
<protein>
    <recommendedName>
        <fullName evidence="13">ATP synthase subunit c</fullName>
    </recommendedName>
    <alternativeName>
        <fullName evidence="13">ATP synthase F(0) sector subunit c</fullName>
    </alternativeName>
    <alternativeName>
        <fullName evidence="13">F-type ATPase subunit c</fullName>
        <shortName evidence="13">F-ATPase subunit c</shortName>
    </alternativeName>
    <alternativeName>
        <fullName evidence="13">Lipid-binding protein</fullName>
    </alternativeName>
</protein>
<dbReference type="InterPro" id="IPR002379">
    <property type="entry name" value="ATPase_proteolipid_c-like_dom"/>
</dbReference>
<dbReference type="Proteomes" id="UP000662904">
    <property type="component" value="Chromosome"/>
</dbReference>
<evidence type="ECO:0000313" key="16">
    <source>
        <dbReference type="Proteomes" id="UP000662904"/>
    </source>
</evidence>
<dbReference type="AlphaFoldDB" id="A0A8A0RL15"/>
<dbReference type="PANTHER" id="PTHR10031:SF0">
    <property type="entry name" value="ATPASE PROTEIN 9"/>
    <property type="match status" value="1"/>
</dbReference>
<keyword evidence="10 13" id="KW-0446">Lipid-binding</keyword>
<dbReference type="GO" id="GO:0008289">
    <property type="term" value="F:lipid binding"/>
    <property type="evidence" value="ECO:0007669"/>
    <property type="project" value="UniProtKB-KW"/>
</dbReference>
<dbReference type="FunFam" id="1.20.20.10:FF:000002">
    <property type="entry name" value="ATP synthase subunit c"/>
    <property type="match status" value="1"/>
</dbReference>
<dbReference type="InterPro" id="IPR005953">
    <property type="entry name" value="ATP_synth_csu_bac/chlpt"/>
</dbReference>
<comment type="similarity">
    <text evidence="2 13">Belongs to the ATPase C chain family.</text>
</comment>
<dbReference type="GO" id="GO:0033177">
    <property type="term" value="C:proton-transporting two-sector ATPase complex, proton-transporting domain"/>
    <property type="evidence" value="ECO:0007669"/>
    <property type="project" value="InterPro"/>
</dbReference>
<comment type="subcellular location">
    <subcellularLocation>
        <location evidence="1 13">Cell membrane</location>
        <topology evidence="1 13">Multi-pass membrane protein</topology>
    </subcellularLocation>
</comment>
<dbReference type="KEGG" id="kme:H0A61_01444"/>
<evidence type="ECO:0000256" key="1">
    <source>
        <dbReference type="ARBA" id="ARBA00004651"/>
    </source>
</evidence>
<feature type="transmembrane region" description="Helical" evidence="13">
    <location>
        <begin position="20"/>
        <end position="44"/>
    </location>
</feature>
<keyword evidence="3 13" id="KW-0813">Transport</keyword>
<dbReference type="Gene3D" id="1.20.120.610">
    <property type="entry name" value="lithium bound rotor ring of v- atpase"/>
    <property type="match status" value="1"/>
</dbReference>
<evidence type="ECO:0000256" key="13">
    <source>
        <dbReference type="HAMAP-Rule" id="MF_01396"/>
    </source>
</evidence>
<feature type="domain" description="V-ATPase proteolipid subunit C-like" evidence="14">
    <location>
        <begin position="110"/>
        <end position="171"/>
    </location>
</feature>
<keyword evidence="7 13" id="KW-0375">Hydrogen ion transport</keyword>
<dbReference type="PANTHER" id="PTHR10031">
    <property type="entry name" value="ATP SYNTHASE LIPID-BINDING PROTEIN, MITOCHONDRIAL"/>
    <property type="match status" value="1"/>
</dbReference>
<keyword evidence="8 13" id="KW-1133">Transmembrane helix</keyword>
<name>A0A8A0RL15_9FIRM</name>
<accession>A0A8A0RL15</accession>
<dbReference type="InterPro" id="IPR035921">
    <property type="entry name" value="F/V-ATP_Csub_sf"/>
</dbReference>
<evidence type="ECO:0000256" key="7">
    <source>
        <dbReference type="ARBA" id="ARBA00022781"/>
    </source>
</evidence>
<evidence type="ECO:0000256" key="12">
    <source>
        <dbReference type="ARBA" id="ARBA00023310"/>
    </source>
</evidence>
<dbReference type="PRINTS" id="PR00124">
    <property type="entry name" value="ATPASEC"/>
</dbReference>
<dbReference type="CDD" id="cd18184">
    <property type="entry name" value="ATP-synt_Fo_c_NaATPase"/>
    <property type="match status" value="2"/>
</dbReference>
<dbReference type="EMBL" id="CP059066">
    <property type="protein sequence ID" value="QSQ09085.1"/>
    <property type="molecule type" value="Genomic_DNA"/>
</dbReference>
<evidence type="ECO:0000256" key="5">
    <source>
        <dbReference type="ARBA" id="ARBA00022547"/>
    </source>
</evidence>
<feature type="transmembrane region" description="Helical" evidence="13">
    <location>
        <begin position="65"/>
        <end position="91"/>
    </location>
</feature>
<evidence type="ECO:0000256" key="8">
    <source>
        <dbReference type="ARBA" id="ARBA00022989"/>
    </source>
</evidence>
<feature type="domain" description="V-ATPase proteolipid subunit C-like" evidence="14">
    <location>
        <begin position="26"/>
        <end position="88"/>
    </location>
</feature>
<dbReference type="GO" id="GO:0046933">
    <property type="term" value="F:proton-transporting ATP synthase activity, rotational mechanism"/>
    <property type="evidence" value="ECO:0007669"/>
    <property type="project" value="UniProtKB-UniRule"/>
</dbReference>
<evidence type="ECO:0000259" key="14">
    <source>
        <dbReference type="Pfam" id="PF00137"/>
    </source>
</evidence>
<keyword evidence="6 13" id="KW-0812">Transmembrane</keyword>
<dbReference type="NCBIfam" id="TIGR01260">
    <property type="entry name" value="ATP_synt_c"/>
    <property type="match status" value="2"/>
</dbReference>
<evidence type="ECO:0000256" key="2">
    <source>
        <dbReference type="ARBA" id="ARBA00006704"/>
    </source>
</evidence>
<comment type="caution">
    <text evidence="13">Lacks conserved residue(s) required for the propagation of feature annotation.</text>
</comment>
<comment type="function">
    <text evidence="13">F(1)F(0) ATP synthase produces ATP from ADP in the presence of a proton or sodium gradient. F-type ATPases consist of two structural domains, F(1) containing the extramembraneous catalytic core and F(0) containing the membrane proton channel, linked together by a central stalk and a peripheral stalk. During catalysis, ATP synthesis in the catalytic domain of F(1) is coupled via a rotary mechanism of the central stalk subunits to proton translocation.</text>
</comment>
<dbReference type="GO" id="GO:0045259">
    <property type="term" value="C:proton-transporting ATP synthase complex"/>
    <property type="evidence" value="ECO:0007669"/>
    <property type="project" value="UniProtKB-KW"/>
</dbReference>
<evidence type="ECO:0000256" key="3">
    <source>
        <dbReference type="ARBA" id="ARBA00022448"/>
    </source>
</evidence>
<feature type="transmembrane region" description="Helical" evidence="13">
    <location>
        <begin position="103"/>
        <end position="128"/>
    </location>
</feature>
<reference evidence="15" key="1">
    <citation type="submission" date="2020-07" db="EMBL/GenBank/DDBJ databases">
        <title>Koleobacter methoxysyntrophicus gen. nov., sp. nov., a novel anaerobic bacterium isolated from deep subsurface oil field and proposal of Koleobacterales ord. nov. in the phylum Firmicutes.</title>
        <authorList>
            <person name="Sakamoto S."/>
            <person name="Tamaki H."/>
        </authorList>
    </citation>
    <scope>NUCLEOTIDE SEQUENCE</scope>
    <source>
        <strain evidence="15">NRmbB1</strain>
    </source>
</reference>
<sequence>MELLDFLKDYLQMADPRALVIGASAVGAGIAMITGIGPAIGQGYAAGKGTESVGINPKTGDSSRFVMILGGAVAETSGILSLVIALILLFANPLVGLRGMYNVMAASAVAAGIAMLTGIGAGIGQGYAAGQAVETIARRPKLQGQILRVMFLGQAIAQTTGIFALMVALILLFANPLLRL</sequence>
<gene>
    <name evidence="15" type="primary">atpE_2</name>
    <name evidence="13" type="synonym">atpE</name>
    <name evidence="15" type="ORF">H0A61_01444</name>
</gene>
<proteinExistence type="inferred from homology"/>
<organism evidence="15 16">
    <name type="scientific">Koleobacter methoxysyntrophicus</name>
    <dbReference type="NCBI Taxonomy" id="2751313"/>
    <lineage>
        <taxon>Bacteria</taxon>
        <taxon>Bacillati</taxon>
        <taxon>Bacillota</taxon>
        <taxon>Clostridia</taxon>
        <taxon>Koleobacterales</taxon>
        <taxon>Koleobacteraceae</taxon>
        <taxon>Koleobacter</taxon>
    </lineage>
</organism>
<keyword evidence="12 13" id="KW-0066">ATP synthesis</keyword>
<dbReference type="Pfam" id="PF00137">
    <property type="entry name" value="ATP-synt_C"/>
    <property type="match status" value="2"/>
</dbReference>
<evidence type="ECO:0000256" key="9">
    <source>
        <dbReference type="ARBA" id="ARBA00023065"/>
    </source>
</evidence>